<sequence length="93" mass="10377">MQAIKPYRQSISHNGDHATLHLALKLERNVFSKKRQMELRGLISELAPYKLVAEIAIYHSAGSQVSCSELPPRIFNCLSMLGAQLTFASYISS</sequence>
<dbReference type="EMBL" id="CP044332">
    <property type="protein sequence ID" value="QGN00002.1"/>
    <property type="molecule type" value="Genomic_DNA"/>
</dbReference>
<dbReference type="AlphaFoldDB" id="A0A6B8MBA9"/>
<name>A0A6B8MBA9_9HYPH</name>
<dbReference type="Proteomes" id="UP000422569">
    <property type="component" value="Plasmid unnamed1"/>
</dbReference>
<geneLocation type="plasmid" evidence="1">
    <name>unnamed1</name>
</geneLocation>
<evidence type="ECO:0000313" key="1">
    <source>
        <dbReference type="EMBL" id="QGN00002.1"/>
    </source>
</evidence>
<reference evidence="1 2" key="1">
    <citation type="submission" date="2019-09" db="EMBL/GenBank/DDBJ databases">
        <title>Isolation and complete genome sequencing of Methylocystis species.</title>
        <authorList>
            <person name="Rumah B.L."/>
            <person name="Stead C.E."/>
            <person name="Stevens B.C."/>
            <person name="Minton N.P."/>
            <person name="Grosse-Honebrink A."/>
            <person name="Zhang Y."/>
        </authorList>
    </citation>
    <scope>NUCLEOTIDE SEQUENCE [LARGE SCALE GENOMIC DNA]</scope>
    <source>
        <strain evidence="1 2">BRCS2</strain>
        <plasmid evidence="1 2">unnamed1</plasmid>
    </source>
</reference>
<keyword evidence="2" id="KW-1185">Reference proteome</keyword>
<protein>
    <submittedName>
        <fullName evidence="1">Uncharacterized protein</fullName>
    </submittedName>
</protein>
<evidence type="ECO:0000313" key="2">
    <source>
        <dbReference type="Proteomes" id="UP000422569"/>
    </source>
</evidence>
<keyword evidence="1" id="KW-0614">Plasmid</keyword>
<organism evidence="1 2">
    <name type="scientific">Methylocystis parvus</name>
    <dbReference type="NCBI Taxonomy" id="134"/>
    <lineage>
        <taxon>Bacteria</taxon>
        <taxon>Pseudomonadati</taxon>
        <taxon>Pseudomonadota</taxon>
        <taxon>Alphaproteobacteria</taxon>
        <taxon>Hyphomicrobiales</taxon>
        <taxon>Methylocystaceae</taxon>
        <taxon>Methylocystis</taxon>
    </lineage>
</organism>
<proteinExistence type="predicted"/>
<accession>A0A6B8MBA9</accession>
<gene>
    <name evidence="1" type="ORF">F7D14_20355</name>
</gene>
<dbReference type="KEGG" id="mpar:F7D14_20355"/>